<protein>
    <recommendedName>
        <fullName evidence="3">GTP-binding protein</fullName>
    </recommendedName>
</protein>
<proteinExistence type="predicted"/>
<dbReference type="RefSeq" id="WP_005993774.1">
    <property type="nucleotide sequence ID" value="NZ_AECZ01000013.1"/>
</dbReference>
<gene>
    <name evidence="1" type="ORF">DesfrDRAFT_2173</name>
</gene>
<dbReference type="AlphaFoldDB" id="E1JX49"/>
<keyword evidence="2" id="KW-1185">Reference proteome</keyword>
<evidence type="ECO:0000313" key="1">
    <source>
        <dbReference type="EMBL" id="EFL51014.1"/>
    </source>
</evidence>
<sequence length="189" mass="21045">MSTPHEPLPGKLVCSVLAADHDALWPGYGPALQARFGPVELATQATPFTFTDYYDAELRGPLSRRMLVFANLLPQGGLRAAKLFTNDLERTLARPDGSRRVNFDPGLVTNERLVLATGKNFTHRLYLGDGIFGDLTLVFQAGSWQTLPWTFPDYASLEMLAILTDIRRRYRRDLREGRAAGLANKALPE</sequence>
<dbReference type="EMBL" id="AECZ01000013">
    <property type="protein sequence ID" value="EFL51014.1"/>
    <property type="molecule type" value="Genomic_DNA"/>
</dbReference>
<dbReference type="OrthoDB" id="9788989at2"/>
<dbReference type="Pfam" id="PF14385">
    <property type="entry name" value="DUF4416"/>
    <property type="match status" value="1"/>
</dbReference>
<organism evidence="1 2">
    <name type="scientific">Solidesulfovibrio fructosivorans JJ]</name>
    <dbReference type="NCBI Taxonomy" id="596151"/>
    <lineage>
        <taxon>Bacteria</taxon>
        <taxon>Pseudomonadati</taxon>
        <taxon>Thermodesulfobacteriota</taxon>
        <taxon>Desulfovibrionia</taxon>
        <taxon>Desulfovibrionales</taxon>
        <taxon>Desulfovibrionaceae</taxon>
        <taxon>Solidesulfovibrio</taxon>
    </lineage>
</organism>
<dbReference type="eggNOG" id="ENOG5032RQK">
    <property type="taxonomic scope" value="Bacteria"/>
</dbReference>
<dbReference type="STRING" id="596151.DesfrDRAFT_2173"/>
<comment type="caution">
    <text evidence="1">The sequence shown here is derived from an EMBL/GenBank/DDBJ whole genome shotgun (WGS) entry which is preliminary data.</text>
</comment>
<reference evidence="1 2" key="1">
    <citation type="submission" date="2010-08" db="EMBL/GenBank/DDBJ databases">
        <title>The draft genome of Desulfovibrio fructosovorans JJ.</title>
        <authorList>
            <consortium name="US DOE Joint Genome Institute (JGI-PGF)"/>
            <person name="Lucas S."/>
            <person name="Copeland A."/>
            <person name="Lapidus A."/>
            <person name="Cheng J.-F."/>
            <person name="Bruce D."/>
            <person name="Goodwin L."/>
            <person name="Pitluck S."/>
            <person name="Land M.L."/>
            <person name="Hauser L."/>
            <person name="Chang Y.-J."/>
            <person name="Jeffries C."/>
            <person name="Wall J.D."/>
            <person name="Stahl D.A."/>
            <person name="Arkin A.P."/>
            <person name="Dehal P."/>
            <person name="Stolyar S.M."/>
            <person name="Hazen T.C."/>
            <person name="Woyke T.J."/>
        </authorList>
    </citation>
    <scope>NUCLEOTIDE SEQUENCE [LARGE SCALE GENOMIC DNA]</scope>
    <source>
        <strain evidence="1 2">JJ</strain>
    </source>
</reference>
<evidence type="ECO:0000313" key="2">
    <source>
        <dbReference type="Proteomes" id="UP000006250"/>
    </source>
</evidence>
<evidence type="ECO:0008006" key="3">
    <source>
        <dbReference type="Google" id="ProtNLM"/>
    </source>
</evidence>
<name>E1JX49_SOLFR</name>
<dbReference type="InterPro" id="IPR025529">
    <property type="entry name" value="DUF4416"/>
</dbReference>
<accession>E1JX49</accession>
<dbReference type="Proteomes" id="UP000006250">
    <property type="component" value="Unassembled WGS sequence"/>
</dbReference>